<dbReference type="GO" id="GO:0046975">
    <property type="term" value="F:histone H3K36 methyltransferase activity"/>
    <property type="evidence" value="ECO:0007669"/>
    <property type="project" value="TreeGrafter"/>
</dbReference>
<dbReference type="GO" id="GO:0044547">
    <property type="term" value="F:DNA topoisomerase binding"/>
    <property type="evidence" value="ECO:0007669"/>
    <property type="project" value="TreeGrafter"/>
</dbReference>
<accession>A0A0N5BUZ8</accession>
<dbReference type="GO" id="GO:0031297">
    <property type="term" value="P:replication fork processing"/>
    <property type="evidence" value="ECO:0007669"/>
    <property type="project" value="TreeGrafter"/>
</dbReference>
<dbReference type="InterPro" id="IPR036388">
    <property type="entry name" value="WH-like_DNA-bd_sf"/>
</dbReference>
<dbReference type="GO" id="GO:0000729">
    <property type="term" value="P:DNA double-strand break processing"/>
    <property type="evidence" value="ECO:0007669"/>
    <property type="project" value="TreeGrafter"/>
</dbReference>
<dbReference type="AlphaFoldDB" id="A0A0N5BUZ8"/>
<dbReference type="PANTHER" id="PTHR46060">
    <property type="entry name" value="MARINER MOS1 TRANSPOSASE-LIKE PROTEIN"/>
    <property type="match status" value="1"/>
</dbReference>
<dbReference type="PANTHER" id="PTHR46060:SF2">
    <property type="entry name" value="HISTONE-LYSINE N-METHYLTRANSFERASE SETMAR"/>
    <property type="match status" value="1"/>
</dbReference>
<dbReference type="GO" id="GO:0035861">
    <property type="term" value="C:site of double-strand break"/>
    <property type="evidence" value="ECO:0007669"/>
    <property type="project" value="TreeGrafter"/>
</dbReference>
<evidence type="ECO:0000313" key="3">
    <source>
        <dbReference type="WBParaSite" id="SPAL_0000966600.1"/>
    </source>
</evidence>
<evidence type="ECO:0000313" key="2">
    <source>
        <dbReference type="Proteomes" id="UP000046392"/>
    </source>
</evidence>
<dbReference type="Gene3D" id="1.10.10.10">
    <property type="entry name" value="Winged helix-like DNA-binding domain superfamily/Winged helix DNA-binding domain"/>
    <property type="match status" value="1"/>
</dbReference>
<dbReference type="GO" id="GO:0015074">
    <property type="term" value="P:DNA integration"/>
    <property type="evidence" value="ECO:0007669"/>
    <property type="project" value="TreeGrafter"/>
</dbReference>
<dbReference type="GO" id="GO:0000793">
    <property type="term" value="C:condensed chromosome"/>
    <property type="evidence" value="ECO:0007669"/>
    <property type="project" value="TreeGrafter"/>
</dbReference>
<dbReference type="InterPro" id="IPR041426">
    <property type="entry name" value="Mos1_HTH"/>
</dbReference>
<dbReference type="STRING" id="174720.A0A0N5BUZ8"/>
<proteinExistence type="predicted"/>
<dbReference type="Proteomes" id="UP000046392">
    <property type="component" value="Unplaced"/>
</dbReference>
<sequence length="132" mass="15743">MEDYYCHFFALFTSKIDFRTIYLYEFKLGQAATKTSRKINKAFGQRSTNKRTIQCWFQKFRNEDISLQRQEDFHGINVLENEKIKRMVEHNSRITVRKITGELNVSVGTVSNHLKPINMKKKDSYILHEYTP</sequence>
<reference evidence="3" key="1">
    <citation type="submission" date="2017-02" db="UniProtKB">
        <authorList>
            <consortium name="WormBaseParasite"/>
        </authorList>
    </citation>
    <scope>IDENTIFICATION</scope>
</reference>
<dbReference type="GO" id="GO:0005634">
    <property type="term" value="C:nucleus"/>
    <property type="evidence" value="ECO:0007669"/>
    <property type="project" value="TreeGrafter"/>
</dbReference>
<protein>
    <submittedName>
        <fullName evidence="3">HTH_48 domain-containing protein</fullName>
    </submittedName>
</protein>
<keyword evidence="2" id="KW-1185">Reference proteome</keyword>
<dbReference type="GO" id="GO:0006303">
    <property type="term" value="P:double-strand break repair via nonhomologous end joining"/>
    <property type="evidence" value="ECO:0007669"/>
    <property type="project" value="TreeGrafter"/>
</dbReference>
<dbReference type="Gene3D" id="1.10.10.1450">
    <property type="match status" value="1"/>
</dbReference>
<name>A0A0N5BUZ8_STREA</name>
<organism evidence="2 3">
    <name type="scientific">Strongyloides papillosus</name>
    <name type="common">Intestinal threadworm</name>
    <dbReference type="NCBI Taxonomy" id="174720"/>
    <lineage>
        <taxon>Eukaryota</taxon>
        <taxon>Metazoa</taxon>
        <taxon>Ecdysozoa</taxon>
        <taxon>Nematoda</taxon>
        <taxon>Chromadorea</taxon>
        <taxon>Rhabditida</taxon>
        <taxon>Tylenchina</taxon>
        <taxon>Panagrolaimomorpha</taxon>
        <taxon>Strongyloidoidea</taxon>
        <taxon>Strongyloididae</taxon>
        <taxon>Strongyloides</taxon>
    </lineage>
</organism>
<dbReference type="InterPro" id="IPR052709">
    <property type="entry name" value="Transposase-MT_Hybrid"/>
</dbReference>
<dbReference type="GO" id="GO:0003697">
    <property type="term" value="F:single-stranded DNA binding"/>
    <property type="evidence" value="ECO:0007669"/>
    <property type="project" value="TreeGrafter"/>
</dbReference>
<dbReference type="GO" id="GO:0000014">
    <property type="term" value="F:single-stranded DNA endodeoxyribonuclease activity"/>
    <property type="evidence" value="ECO:0007669"/>
    <property type="project" value="TreeGrafter"/>
</dbReference>
<dbReference type="WBParaSite" id="SPAL_0000966600.1">
    <property type="protein sequence ID" value="SPAL_0000966600.1"/>
    <property type="gene ID" value="SPAL_0000966600"/>
</dbReference>
<evidence type="ECO:0000259" key="1">
    <source>
        <dbReference type="Pfam" id="PF17906"/>
    </source>
</evidence>
<dbReference type="GO" id="GO:0042800">
    <property type="term" value="F:histone H3K4 methyltransferase activity"/>
    <property type="evidence" value="ECO:0007669"/>
    <property type="project" value="TreeGrafter"/>
</dbReference>
<dbReference type="GO" id="GO:0044774">
    <property type="term" value="P:mitotic DNA integrity checkpoint signaling"/>
    <property type="evidence" value="ECO:0007669"/>
    <property type="project" value="TreeGrafter"/>
</dbReference>
<dbReference type="Pfam" id="PF17906">
    <property type="entry name" value="HTH_48"/>
    <property type="match status" value="1"/>
</dbReference>
<feature type="domain" description="Mos1 transposase HTH" evidence="1">
    <location>
        <begin position="15"/>
        <end position="64"/>
    </location>
</feature>
<dbReference type="GO" id="GO:0003690">
    <property type="term" value="F:double-stranded DNA binding"/>
    <property type="evidence" value="ECO:0007669"/>
    <property type="project" value="TreeGrafter"/>
</dbReference>